<dbReference type="RefSeq" id="WP_344625634.1">
    <property type="nucleotide sequence ID" value="NZ_BAAALD010000048.1"/>
</dbReference>
<dbReference type="PANTHER" id="PTHR33990">
    <property type="entry name" value="PROTEIN YJDN-RELATED"/>
    <property type="match status" value="1"/>
</dbReference>
<evidence type="ECO:0000313" key="3">
    <source>
        <dbReference type="Proteomes" id="UP001499987"/>
    </source>
</evidence>
<dbReference type="Gene3D" id="3.10.180.10">
    <property type="entry name" value="2,3-Dihydroxybiphenyl 1,2-Dioxygenase, domain 1"/>
    <property type="match status" value="1"/>
</dbReference>
<accession>A0ABP4E950</accession>
<dbReference type="InterPro" id="IPR029068">
    <property type="entry name" value="Glyas_Bleomycin-R_OHBP_Dase"/>
</dbReference>
<dbReference type="InterPro" id="IPR028973">
    <property type="entry name" value="PhnB-like"/>
</dbReference>
<dbReference type="InterPro" id="IPR009725">
    <property type="entry name" value="3_dmu_93_MTrfase"/>
</dbReference>
<protein>
    <submittedName>
        <fullName evidence="2">VOC family protein</fullName>
    </submittedName>
</protein>
<dbReference type="PANTHER" id="PTHR33990:SF2">
    <property type="entry name" value="PHNB-LIKE DOMAIN-CONTAINING PROTEIN"/>
    <property type="match status" value="1"/>
</dbReference>
<gene>
    <name evidence="2" type="ORF">GCM10009663_46990</name>
</gene>
<dbReference type="Pfam" id="PF06983">
    <property type="entry name" value="3-dmu-9_3-mt"/>
    <property type="match status" value="1"/>
</dbReference>
<dbReference type="CDD" id="cd06588">
    <property type="entry name" value="PhnB_like"/>
    <property type="match status" value="1"/>
</dbReference>
<keyword evidence="3" id="KW-1185">Reference proteome</keyword>
<dbReference type="SUPFAM" id="SSF54593">
    <property type="entry name" value="Glyoxalase/Bleomycin resistance protein/Dihydroxybiphenyl dioxygenase"/>
    <property type="match status" value="1"/>
</dbReference>
<dbReference type="PIRSF" id="PIRSF021700">
    <property type="entry name" value="3_dmu_93_MTrfase"/>
    <property type="match status" value="1"/>
</dbReference>
<dbReference type="Proteomes" id="UP001499987">
    <property type="component" value="Unassembled WGS sequence"/>
</dbReference>
<reference evidence="3" key="1">
    <citation type="journal article" date="2019" name="Int. J. Syst. Evol. Microbiol.">
        <title>The Global Catalogue of Microorganisms (GCM) 10K type strain sequencing project: providing services to taxonomists for standard genome sequencing and annotation.</title>
        <authorList>
            <consortium name="The Broad Institute Genomics Platform"/>
            <consortium name="The Broad Institute Genome Sequencing Center for Infectious Disease"/>
            <person name="Wu L."/>
            <person name="Ma J."/>
        </authorList>
    </citation>
    <scope>NUCLEOTIDE SEQUENCE [LARGE SCALE GENOMIC DNA]</scope>
    <source>
        <strain evidence="3">JCM 13002</strain>
    </source>
</reference>
<dbReference type="EMBL" id="BAAALD010000048">
    <property type="protein sequence ID" value="GAA1098777.1"/>
    <property type="molecule type" value="Genomic_DNA"/>
</dbReference>
<organism evidence="2 3">
    <name type="scientific">Kitasatospora arboriphila</name>
    <dbReference type="NCBI Taxonomy" id="258052"/>
    <lineage>
        <taxon>Bacteria</taxon>
        <taxon>Bacillati</taxon>
        <taxon>Actinomycetota</taxon>
        <taxon>Actinomycetes</taxon>
        <taxon>Kitasatosporales</taxon>
        <taxon>Streptomycetaceae</taxon>
        <taxon>Kitasatospora</taxon>
    </lineage>
</organism>
<feature type="domain" description="PhnB-like" evidence="1">
    <location>
        <begin position="4"/>
        <end position="119"/>
    </location>
</feature>
<evidence type="ECO:0000313" key="2">
    <source>
        <dbReference type="EMBL" id="GAA1098777.1"/>
    </source>
</evidence>
<evidence type="ECO:0000259" key="1">
    <source>
        <dbReference type="Pfam" id="PF06983"/>
    </source>
</evidence>
<comment type="caution">
    <text evidence="2">The sequence shown here is derived from an EMBL/GenBank/DDBJ whole genome shotgun (WGS) entry which is preliminary data.</text>
</comment>
<name>A0ABP4E950_9ACTN</name>
<sequence length="167" mass="18314">MPEQKITTFLWFDHQAEEAAQFYTSLFPDSRIVGVQRYGEAGPGAAGSVMTVSFELAGQRYLALNGGPIFPFTEAISLQVNCDDQAEVDRLWDALTAGGGQESDCGWLKDRYGLSWQITPRRLTELLADPDPDRSQRAMRAMLQMQKIDIQALEDALVAGGATGPAE</sequence>
<proteinExistence type="predicted"/>